<keyword evidence="6" id="KW-0333">Golgi apparatus</keyword>
<comment type="subcellular location">
    <subcellularLocation>
        <location evidence="1">Golgi apparatus membrane</location>
        <topology evidence="1">Peripheral membrane protein</topology>
    </subcellularLocation>
</comment>
<dbReference type="GO" id="GO:0017119">
    <property type="term" value="C:Golgi transport complex"/>
    <property type="evidence" value="ECO:0007669"/>
    <property type="project" value="InterPro"/>
</dbReference>
<feature type="non-terminal residue" evidence="8">
    <location>
        <position position="1"/>
    </location>
</feature>
<dbReference type="Proteomes" id="UP000668214">
    <property type="component" value="Unassembled WGS sequence"/>
</dbReference>
<keyword evidence="4" id="KW-0813">Transport</keyword>
<evidence type="ECO:0000256" key="7">
    <source>
        <dbReference type="ARBA" id="ARBA00023136"/>
    </source>
</evidence>
<evidence type="ECO:0000256" key="5">
    <source>
        <dbReference type="ARBA" id="ARBA00022927"/>
    </source>
</evidence>
<dbReference type="EMBL" id="JAANIA010002843">
    <property type="protein sequence ID" value="KAG5309109.1"/>
    <property type="molecule type" value="Genomic_DNA"/>
</dbReference>
<dbReference type="GO" id="GO:0015031">
    <property type="term" value="P:protein transport"/>
    <property type="evidence" value="ECO:0007669"/>
    <property type="project" value="UniProtKB-KW"/>
</dbReference>
<reference evidence="8" key="1">
    <citation type="submission" date="2020-02" db="EMBL/GenBank/DDBJ databases">
        <title>Relaxed selection underlies rapid genomic changes in the transitions from sociality to social parasitism in ants.</title>
        <authorList>
            <person name="Bi X."/>
        </authorList>
    </citation>
    <scope>NUCLEOTIDE SEQUENCE</scope>
    <source>
        <strain evidence="8">BGI-DK2014c</strain>
        <tissue evidence="8">Whole body</tissue>
    </source>
</reference>
<feature type="non-terminal residue" evidence="8">
    <location>
        <position position="903"/>
    </location>
</feature>
<keyword evidence="7" id="KW-0472">Membrane</keyword>
<keyword evidence="5" id="KW-0653">Protein transport</keyword>
<evidence type="ECO:0000256" key="4">
    <source>
        <dbReference type="ARBA" id="ARBA00022448"/>
    </source>
</evidence>
<evidence type="ECO:0000256" key="2">
    <source>
        <dbReference type="ARBA" id="ARBA00006653"/>
    </source>
</evidence>
<comment type="caution">
    <text evidence="8">The sequence shown here is derived from an EMBL/GenBank/DDBJ whole genome shotgun (WGS) entry which is preliminary data.</text>
</comment>
<dbReference type="InterPro" id="IPR033370">
    <property type="entry name" value="COG1"/>
</dbReference>
<evidence type="ECO:0000256" key="3">
    <source>
        <dbReference type="ARBA" id="ARBA00020978"/>
    </source>
</evidence>
<name>A0A836JF82_9HYME</name>
<dbReference type="GO" id="GO:0006891">
    <property type="term" value="P:intra-Golgi vesicle-mediated transport"/>
    <property type="evidence" value="ECO:0007669"/>
    <property type="project" value="InterPro"/>
</dbReference>
<accession>A0A836JF82</accession>
<keyword evidence="9" id="KW-1185">Reference proteome</keyword>
<protein>
    <recommendedName>
        <fullName evidence="3">Conserved oligomeric Golgi complex subunit 1</fullName>
    </recommendedName>
</protein>
<evidence type="ECO:0000313" key="9">
    <source>
        <dbReference type="Proteomes" id="UP000668214"/>
    </source>
</evidence>
<comment type="similarity">
    <text evidence="2">Belongs to the COG1 family.</text>
</comment>
<gene>
    <name evidence="8" type="primary">Cog1</name>
    <name evidence="8" type="ORF">G6Z78_0011937</name>
</gene>
<dbReference type="GO" id="GO:0000139">
    <property type="term" value="C:Golgi membrane"/>
    <property type="evidence" value="ECO:0007669"/>
    <property type="project" value="UniProtKB-SubCell"/>
</dbReference>
<dbReference type="PANTHER" id="PTHR31658">
    <property type="entry name" value="CONSERVED OLIGOMERIC GOLGI COMPLEX SUBUNIT 1"/>
    <property type="match status" value="1"/>
</dbReference>
<evidence type="ECO:0000313" key="8">
    <source>
        <dbReference type="EMBL" id="KAG5309109.1"/>
    </source>
</evidence>
<evidence type="ECO:0000256" key="6">
    <source>
        <dbReference type="ARBA" id="ARBA00023034"/>
    </source>
</evidence>
<dbReference type="Pfam" id="PF08700">
    <property type="entry name" value="VPS51_Exo84_N"/>
    <property type="match status" value="1"/>
</dbReference>
<dbReference type="AlphaFoldDB" id="A0A836JF82"/>
<sequence length="903" mass="103506">MTTTNYLGLDINKLFEQHTIKEIEEIQKKIQLESDRKKLELRTLVGERYRDLILAADTIGKMKITSEKVTSRIINIEDKFRELQKKYLIGFKTEPIEDKLDKRGYICDSVIIQIKILMDIPQYIWASIENQNLLFATQLYIIAQHINYSLMFEVGSTELSRRYPIVSKQWDVIMQFKNIISNECNKILQSLDVSTINAANCLASLVFLNESTFADLLEKLISTRCMAIESVIKGGGHDSVKNKLKSCMKILIQTVHLIYSCFINADNAPGGLVLQFVADIKDQEAYSLLSQLDLDQDLLQEFLPSVTKHHKPFVQDIPKIFSLSALQNSVKSWLEWVNNFSNLEITKLLDLIVSIKGLYNVREEAISINLPENWNSIWEELSLPRISFWIEFFQPIITRRAKCIITNKWTDALADLKSDITELLDKVAHDKFEFPEHDLRWFVWKDSPTDIPQKLTKNGGLDNKRSLLMKAKGYSPNVIKLCEKFDENLYALLSDLEYYLYETERVITIKDSLLSVNISLIANSFSDRNEVQEHLQVISTEKIEDLVQFIKNTCVNDKPKNGQSDINAIVLARFLFALATLCSNLNKCFTSSKVSGLTITNVKWQAFCDNLKEESTCMWSIWANIYKVKISEHMKKYILKEPIDGLRVHWIVSEWEKVTIEEESGEGKRIKSEILIPYQPSIPLQKFLTAICKDLNKIIPHTLPKRVLQQIIKSIITELFNYYLNASKNIDLRQKQAFQVLYDIKYCTLLMVPHENKVLNELSTKTCDAVLAKIDPFDYDVFNPFIHTNVKKSVQRSLLIFGNLVSHLEQLHSILGARNEHTSNERTEPPAVLAVCTGAPWFPPLTVTAPTRNLPILSMPVPDKTQRKKITKEHAKNEPTSAIKSGAAAFFGAMGSDWFGSSN</sequence>
<dbReference type="PANTHER" id="PTHR31658:SF0">
    <property type="entry name" value="CONSERVED OLIGOMERIC GOLGI COMPLEX SUBUNIT 1"/>
    <property type="match status" value="1"/>
</dbReference>
<organism evidence="8 9">
    <name type="scientific">Pseudoatta argentina</name>
    <dbReference type="NCBI Taxonomy" id="621737"/>
    <lineage>
        <taxon>Eukaryota</taxon>
        <taxon>Metazoa</taxon>
        <taxon>Ecdysozoa</taxon>
        <taxon>Arthropoda</taxon>
        <taxon>Hexapoda</taxon>
        <taxon>Insecta</taxon>
        <taxon>Pterygota</taxon>
        <taxon>Neoptera</taxon>
        <taxon>Endopterygota</taxon>
        <taxon>Hymenoptera</taxon>
        <taxon>Apocrita</taxon>
        <taxon>Aculeata</taxon>
        <taxon>Formicoidea</taxon>
        <taxon>Formicidae</taxon>
        <taxon>Myrmicinae</taxon>
        <taxon>Pseudoatta</taxon>
    </lineage>
</organism>
<evidence type="ECO:0000256" key="1">
    <source>
        <dbReference type="ARBA" id="ARBA00004395"/>
    </source>
</evidence>
<proteinExistence type="inferred from homology"/>